<dbReference type="Pfam" id="PF00534">
    <property type="entry name" value="Glycos_transf_1"/>
    <property type="match status" value="1"/>
</dbReference>
<evidence type="ECO:0000313" key="3">
    <source>
        <dbReference type="EMBL" id="EFC90803.1"/>
    </source>
</evidence>
<dbReference type="EMBL" id="ABTR02000001">
    <property type="protein sequence ID" value="EFC90803.1"/>
    <property type="molecule type" value="Genomic_DNA"/>
</dbReference>
<comment type="caution">
    <text evidence="3">The sequence shown here is derived from an EMBL/GenBank/DDBJ whole genome shotgun (WGS) entry which is preliminary data.</text>
</comment>
<dbReference type="Gene3D" id="3.40.50.2000">
    <property type="entry name" value="Glycogen Phosphorylase B"/>
    <property type="match status" value="2"/>
</dbReference>
<organism evidence="3 4">
    <name type="scientific">Dethiosulfovibrio peptidovorans DSM 11002</name>
    <dbReference type="NCBI Taxonomy" id="469381"/>
    <lineage>
        <taxon>Bacteria</taxon>
        <taxon>Thermotogati</taxon>
        <taxon>Synergistota</taxon>
        <taxon>Synergistia</taxon>
        <taxon>Synergistales</taxon>
        <taxon>Dethiosulfovibrionaceae</taxon>
        <taxon>Dethiosulfovibrio</taxon>
    </lineage>
</organism>
<evidence type="ECO:0000259" key="1">
    <source>
        <dbReference type="Pfam" id="PF00534"/>
    </source>
</evidence>
<dbReference type="InterPro" id="IPR028098">
    <property type="entry name" value="Glyco_trans_4-like_N"/>
</dbReference>
<dbReference type="PANTHER" id="PTHR12526:SF638">
    <property type="entry name" value="SPORE COAT PROTEIN SA"/>
    <property type="match status" value="1"/>
</dbReference>
<dbReference type="PANTHER" id="PTHR12526">
    <property type="entry name" value="GLYCOSYLTRANSFERASE"/>
    <property type="match status" value="1"/>
</dbReference>
<keyword evidence="3" id="KW-0808">Transferase</keyword>
<dbReference type="CDD" id="cd03794">
    <property type="entry name" value="GT4_WbuB-like"/>
    <property type="match status" value="1"/>
</dbReference>
<dbReference type="GO" id="GO:0016757">
    <property type="term" value="F:glycosyltransferase activity"/>
    <property type="evidence" value="ECO:0007669"/>
    <property type="project" value="InterPro"/>
</dbReference>
<protein>
    <submittedName>
        <fullName evidence="3">Glycosyl transferase group 1</fullName>
    </submittedName>
</protein>
<evidence type="ECO:0000259" key="2">
    <source>
        <dbReference type="Pfam" id="PF13579"/>
    </source>
</evidence>
<dbReference type="STRING" id="469381.Dpep_0777"/>
<proteinExistence type="predicted"/>
<keyword evidence="4" id="KW-1185">Reference proteome</keyword>
<dbReference type="InterPro" id="IPR001296">
    <property type="entry name" value="Glyco_trans_1"/>
</dbReference>
<dbReference type="AlphaFoldDB" id="D2Z5Q6"/>
<dbReference type="RefSeq" id="WP_005659790.1">
    <property type="nucleotide sequence ID" value="NZ_ABTR02000001.1"/>
</dbReference>
<dbReference type="OrthoDB" id="9811902at2"/>
<dbReference type="Pfam" id="PF13579">
    <property type="entry name" value="Glyco_trans_4_4"/>
    <property type="match status" value="1"/>
</dbReference>
<dbReference type="eggNOG" id="COG0438">
    <property type="taxonomic scope" value="Bacteria"/>
</dbReference>
<gene>
    <name evidence="3" type="ORF">Dpep_0777</name>
</gene>
<sequence>MKILYLHQYFNTPNMSGGTRSYEMARRMVKKGHEVHIITSDRETTKETYGWRETSESGINVHWYPVPYNNEMSYVKRLKAFFLFSIASALKAVEIGGDVLFATSTPLTIALPGVYASKRLKIPMIFEVRDLWPEMPIAVGALKNPLLICIAKKLEIFAYKNSKYIVALSPGMRDGITNTGYPIEKVSVIPNSCDVQLFDVPKSTGKNLRKKTKWLNDRPLVVYIGTFGIINGVSYMVKIAEQMLKINPQICFVAIGSGKEKEQVISLSKKTGTYNKNMFILDPVQKTEIPQWLSACNLSLSLFTNTKAMWKNSANKFFDTLAAGRPIGINYGGWQNNLISKHRIGLALDPKNIKIAADQINKFILDTQRQKETSAESKQLGMALFDRDLLADKLISIIENQA</sequence>
<dbReference type="SUPFAM" id="SSF53756">
    <property type="entry name" value="UDP-Glycosyltransferase/glycogen phosphorylase"/>
    <property type="match status" value="1"/>
</dbReference>
<feature type="domain" description="Glycosyl transferase family 1" evidence="1">
    <location>
        <begin position="207"/>
        <end position="378"/>
    </location>
</feature>
<accession>D2Z5Q6</accession>
<evidence type="ECO:0000313" key="4">
    <source>
        <dbReference type="Proteomes" id="UP000006427"/>
    </source>
</evidence>
<dbReference type="PaxDb" id="469381-Dpep_0777"/>
<dbReference type="Proteomes" id="UP000006427">
    <property type="component" value="Unassembled WGS sequence"/>
</dbReference>
<reference evidence="3 4" key="1">
    <citation type="journal article" date="2010" name="Stand. Genomic Sci.">
        <title>Permanent draft genome sequence of Dethiosulfovibrio peptidovorans type strain (SEBR 4207).</title>
        <authorList>
            <person name="Labutti K."/>
            <person name="Mayilraj S."/>
            <person name="Clum A."/>
            <person name="Lucas S."/>
            <person name="Glavina Del Rio T."/>
            <person name="Nolan M."/>
            <person name="Tice H."/>
            <person name="Cheng J.F."/>
            <person name="Pitluck S."/>
            <person name="Liolios K."/>
            <person name="Ivanova N."/>
            <person name="Mavromatis K."/>
            <person name="Mikhailova N."/>
            <person name="Pati A."/>
            <person name="Goodwin L."/>
            <person name="Chen A."/>
            <person name="Palaniappan K."/>
            <person name="Land M."/>
            <person name="Hauser L."/>
            <person name="Chang Y.J."/>
            <person name="Jeffries C.D."/>
            <person name="Rohde M."/>
            <person name="Spring S."/>
            <person name="Goker M."/>
            <person name="Woyke T."/>
            <person name="Bristow J."/>
            <person name="Eisen J.A."/>
            <person name="Markowitz V."/>
            <person name="Hugenholtz P."/>
            <person name="Kyrpides N.C."/>
            <person name="Klenk H.P."/>
            <person name="Lapidus A."/>
        </authorList>
    </citation>
    <scope>NUCLEOTIDE SEQUENCE [LARGE SCALE GENOMIC DNA]</scope>
    <source>
        <strain evidence="3 4">DSM 11002</strain>
    </source>
</reference>
<name>D2Z5Q6_9BACT</name>
<feature type="domain" description="Glycosyltransferase subfamily 4-like N-terminal" evidence="2">
    <location>
        <begin position="18"/>
        <end position="191"/>
    </location>
</feature>